<evidence type="ECO:0000256" key="6">
    <source>
        <dbReference type="ARBA" id="ARBA00023014"/>
    </source>
</evidence>
<evidence type="ECO:0000256" key="8">
    <source>
        <dbReference type="ARBA" id="ARBA00029586"/>
    </source>
</evidence>
<dbReference type="Gene3D" id="2.102.10.10">
    <property type="entry name" value="Rieske [2Fe-2S] iron-sulphur domain"/>
    <property type="match status" value="1"/>
</dbReference>
<comment type="cofactor">
    <cofactor evidence="9">
        <name>[2Fe-2S] cluster</name>
        <dbReference type="ChEBI" id="CHEBI:190135"/>
    </cofactor>
</comment>
<dbReference type="Pfam" id="PF00355">
    <property type="entry name" value="Rieske"/>
    <property type="match status" value="1"/>
</dbReference>
<evidence type="ECO:0000256" key="3">
    <source>
        <dbReference type="ARBA" id="ARBA00022714"/>
    </source>
</evidence>
<dbReference type="GO" id="GO:0016705">
    <property type="term" value="F:oxidoreductase activity, acting on paired donors, with incorporation or reduction of molecular oxygen"/>
    <property type="evidence" value="ECO:0007669"/>
    <property type="project" value="UniProtKB-ARBA"/>
</dbReference>
<dbReference type="PANTHER" id="PTHR10134">
    <property type="entry name" value="CYTOCHROME B-C1 COMPLEX SUBUNIT RIESKE, MITOCHONDRIAL"/>
    <property type="match status" value="1"/>
</dbReference>
<keyword evidence="12" id="KW-1185">Reference proteome</keyword>
<feature type="domain" description="Rieske" evidence="10">
    <location>
        <begin position="66"/>
        <end position="158"/>
    </location>
</feature>
<evidence type="ECO:0000259" key="10">
    <source>
        <dbReference type="PROSITE" id="PS51296"/>
    </source>
</evidence>
<evidence type="ECO:0000256" key="2">
    <source>
        <dbReference type="ARBA" id="ARBA00015816"/>
    </source>
</evidence>
<dbReference type="AlphaFoldDB" id="A0A839N239"/>
<sequence length="159" mass="15732">MTTRDDRPADAPGEGTPRRAVLCSAGLIGGLTVVAALAGCGGSSAADAAGSTGASVTHGGSAGGAAESVATSKVPVGSGIIDDNLQTVITQPTSGEFKAFNYLCTHQQCPVSQIQGEKIMCACHGSEFSIKDGSVLQGPATKPLEAKTATVKGSRVVIS</sequence>
<name>A0A839N239_9MICO</name>
<dbReference type="PROSITE" id="PS51318">
    <property type="entry name" value="TAT"/>
    <property type="match status" value="1"/>
</dbReference>
<organism evidence="11 12">
    <name type="scientific">Flexivirga oryzae</name>
    <dbReference type="NCBI Taxonomy" id="1794944"/>
    <lineage>
        <taxon>Bacteria</taxon>
        <taxon>Bacillati</taxon>
        <taxon>Actinomycetota</taxon>
        <taxon>Actinomycetes</taxon>
        <taxon>Micrococcales</taxon>
        <taxon>Dermacoccaceae</taxon>
        <taxon>Flexivirga</taxon>
    </lineage>
</organism>
<protein>
    <recommendedName>
        <fullName evidence="2">Cytochrome bc1 complex Rieske iron-sulfur subunit</fullName>
    </recommendedName>
    <alternativeName>
        <fullName evidence="8">Cytochrome bc1 reductase complex subunit QcrA</fullName>
    </alternativeName>
</protein>
<dbReference type="PRINTS" id="PR00162">
    <property type="entry name" value="RIESKE"/>
</dbReference>
<dbReference type="GO" id="GO:0046872">
    <property type="term" value="F:metal ion binding"/>
    <property type="evidence" value="ECO:0007669"/>
    <property type="project" value="UniProtKB-KW"/>
</dbReference>
<dbReference type="Proteomes" id="UP000559182">
    <property type="component" value="Unassembled WGS sequence"/>
</dbReference>
<evidence type="ECO:0000256" key="5">
    <source>
        <dbReference type="ARBA" id="ARBA00023004"/>
    </source>
</evidence>
<dbReference type="InterPro" id="IPR006311">
    <property type="entry name" value="TAT_signal"/>
</dbReference>
<dbReference type="SUPFAM" id="SSF50022">
    <property type="entry name" value="ISP domain"/>
    <property type="match status" value="1"/>
</dbReference>
<dbReference type="PROSITE" id="PS51296">
    <property type="entry name" value="RIESKE"/>
    <property type="match status" value="1"/>
</dbReference>
<dbReference type="EMBL" id="JACHVQ010000001">
    <property type="protein sequence ID" value="MBB2891417.1"/>
    <property type="molecule type" value="Genomic_DNA"/>
</dbReference>
<keyword evidence="6" id="KW-0411">Iron-sulfur</keyword>
<keyword evidence="5" id="KW-0408">Iron</keyword>
<comment type="function">
    <text evidence="1">Iron-sulfur subunit of the cytochrome bc1 complex, an essential component of the respiratory electron transport chain required for ATP synthesis. The bc1 complex catalyzes the oxidation of menaquinol and the reduction of cytochrome c in the respiratory chain. The bc1 complex operates through a Q-cycle mechanism that couples electron transfer to generation of the proton gradient that drives ATP synthesis.</text>
</comment>
<dbReference type="RefSeq" id="WP_183319688.1">
    <property type="nucleotide sequence ID" value="NZ_JACHVQ010000001.1"/>
</dbReference>
<keyword evidence="4" id="KW-0479">Metal-binding</keyword>
<keyword evidence="3" id="KW-0001">2Fe-2S</keyword>
<dbReference type="GO" id="GO:0016020">
    <property type="term" value="C:membrane"/>
    <property type="evidence" value="ECO:0007669"/>
    <property type="project" value="InterPro"/>
</dbReference>
<keyword evidence="7" id="KW-1015">Disulfide bond</keyword>
<comment type="caution">
    <text evidence="11">The sequence shown here is derived from an EMBL/GenBank/DDBJ whole genome shotgun (WGS) entry which is preliminary data.</text>
</comment>
<gene>
    <name evidence="11" type="ORF">FHU39_001401</name>
</gene>
<reference evidence="11 12" key="1">
    <citation type="submission" date="2020-08" db="EMBL/GenBank/DDBJ databases">
        <title>Sequencing the genomes of 1000 actinobacteria strains.</title>
        <authorList>
            <person name="Klenk H.-P."/>
        </authorList>
    </citation>
    <scope>NUCLEOTIDE SEQUENCE [LARGE SCALE GENOMIC DNA]</scope>
    <source>
        <strain evidence="11 12">DSM 105369</strain>
    </source>
</reference>
<dbReference type="InterPro" id="IPR017941">
    <property type="entry name" value="Rieske_2Fe-2S"/>
</dbReference>
<accession>A0A839N239</accession>
<dbReference type="GO" id="GO:0004497">
    <property type="term" value="F:monooxygenase activity"/>
    <property type="evidence" value="ECO:0007669"/>
    <property type="project" value="UniProtKB-ARBA"/>
</dbReference>
<dbReference type="GO" id="GO:0051537">
    <property type="term" value="F:2 iron, 2 sulfur cluster binding"/>
    <property type="evidence" value="ECO:0007669"/>
    <property type="project" value="UniProtKB-KW"/>
</dbReference>
<evidence type="ECO:0000256" key="1">
    <source>
        <dbReference type="ARBA" id="ARBA00002494"/>
    </source>
</evidence>
<evidence type="ECO:0000313" key="12">
    <source>
        <dbReference type="Proteomes" id="UP000559182"/>
    </source>
</evidence>
<dbReference type="InterPro" id="IPR014349">
    <property type="entry name" value="Rieske_Fe-S_prot"/>
</dbReference>
<evidence type="ECO:0000313" key="11">
    <source>
        <dbReference type="EMBL" id="MBB2891417.1"/>
    </source>
</evidence>
<evidence type="ECO:0000256" key="4">
    <source>
        <dbReference type="ARBA" id="ARBA00022723"/>
    </source>
</evidence>
<dbReference type="CDD" id="cd03467">
    <property type="entry name" value="Rieske"/>
    <property type="match status" value="1"/>
</dbReference>
<dbReference type="InterPro" id="IPR005805">
    <property type="entry name" value="Rieske_Fe-S_prot_C"/>
</dbReference>
<evidence type="ECO:0000256" key="9">
    <source>
        <dbReference type="ARBA" id="ARBA00034078"/>
    </source>
</evidence>
<dbReference type="InterPro" id="IPR036922">
    <property type="entry name" value="Rieske_2Fe-2S_sf"/>
</dbReference>
<evidence type="ECO:0000256" key="7">
    <source>
        <dbReference type="ARBA" id="ARBA00023157"/>
    </source>
</evidence>
<proteinExistence type="predicted"/>